<dbReference type="PANTHER" id="PTHR23150">
    <property type="entry name" value="SULFATASE MODIFYING FACTOR 1, 2"/>
    <property type="match status" value="1"/>
</dbReference>
<dbReference type="SUPFAM" id="SSF56436">
    <property type="entry name" value="C-type lectin-like"/>
    <property type="match status" value="1"/>
</dbReference>
<dbReference type="InterPro" id="IPR005532">
    <property type="entry name" value="SUMF_dom"/>
</dbReference>
<dbReference type="EMBL" id="UINC01003982">
    <property type="protein sequence ID" value="SVA10850.1"/>
    <property type="molecule type" value="Genomic_DNA"/>
</dbReference>
<dbReference type="AlphaFoldDB" id="A0A381T3Q6"/>
<name>A0A381T3Q6_9ZZZZ</name>
<feature type="domain" description="Sulfatase-modifying factor enzyme-like" evidence="1">
    <location>
        <begin position="38"/>
        <end position="270"/>
    </location>
</feature>
<accession>A0A381T3Q6</accession>
<evidence type="ECO:0000313" key="2">
    <source>
        <dbReference type="EMBL" id="SVA10850.1"/>
    </source>
</evidence>
<organism evidence="2">
    <name type="scientific">marine metagenome</name>
    <dbReference type="NCBI Taxonomy" id="408172"/>
    <lineage>
        <taxon>unclassified sequences</taxon>
        <taxon>metagenomes</taxon>
        <taxon>ecological metagenomes</taxon>
    </lineage>
</organism>
<sequence length="273" mass="31424">MEKVMGSNWRRSFIKPIFIIVAFCIFIAGAISNAIGSEQDMILIPAGPFKMGSSDKDILWAAKRFHSESLDWYRDETPLHEVTLPAFKIDKFLVTVRDYEIYRQEKGKVAPREHDNARFNQPRQPIVALPWKEARDYCLWAKKRLPTEREWEKAARGTDARYYPWGNEADALNTNIRGKGDIYRYSNPVGAMPENASPYGVMDLAGNVWEWTEDWYQPHPGNQYDNDLYGEQFKVMKGGSWNSNLDLARGSVRGKALPDDIKNYIGFRCVATN</sequence>
<dbReference type="InterPro" id="IPR042095">
    <property type="entry name" value="SUMF_sf"/>
</dbReference>
<proteinExistence type="predicted"/>
<protein>
    <recommendedName>
        <fullName evidence="1">Sulfatase-modifying factor enzyme-like domain-containing protein</fullName>
    </recommendedName>
</protein>
<dbReference type="InterPro" id="IPR016187">
    <property type="entry name" value="CTDL_fold"/>
</dbReference>
<dbReference type="Gene3D" id="3.90.1580.10">
    <property type="entry name" value="paralog of FGE (formylglycine-generating enzyme)"/>
    <property type="match status" value="1"/>
</dbReference>
<dbReference type="InterPro" id="IPR051043">
    <property type="entry name" value="Sulfatase_Mod_Factor_Kinase"/>
</dbReference>
<evidence type="ECO:0000259" key="1">
    <source>
        <dbReference type="Pfam" id="PF03781"/>
    </source>
</evidence>
<reference evidence="2" key="1">
    <citation type="submission" date="2018-05" db="EMBL/GenBank/DDBJ databases">
        <authorList>
            <person name="Lanie J.A."/>
            <person name="Ng W.-L."/>
            <person name="Kazmierczak K.M."/>
            <person name="Andrzejewski T.M."/>
            <person name="Davidsen T.M."/>
            <person name="Wayne K.J."/>
            <person name="Tettelin H."/>
            <person name="Glass J.I."/>
            <person name="Rusch D."/>
            <person name="Podicherti R."/>
            <person name="Tsui H.-C.T."/>
            <person name="Winkler M.E."/>
        </authorList>
    </citation>
    <scope>NUCLEOTIDE SEQUENCE</scope>
</reference>
<dbReference type="GO" id="GO:0120147">
    <property type="term" value="F:formylglycine-generating oxidase activity"/>
    <property type="evidence" value="ECO:0007669"/>
    <property type="project" value="TreeGrafter"/>
</dbReference>
<dbReference type="Pfam" id="PF03781">
    <property type="entry name" value="FGE-sulfatase"/>
    <property type="match status" value="1"/>
</dbReference>
<dbReference type="PANTHER" id="PTHR23150:SF19">
    <property type="entry name" value="FORMYLGLYCINE-GENERATING ENZYME"/>
    <property type="match status" value="1"/>
</dbReference>
<gene>
    <name evidence="2" type="ORF">METZ01_LOCUS63704</name>
</gene>